<reference evidence="2" key="1">
    <citation type="submission" date="2021-02" db="EMBL/GenBank/DDBJ databases">
        <authorList>
            <person name="Dougan E. K."/>
            <person name="Rhodes N."/>
            <person name="Thang M."/>
            <person name="Chan C."/>
        </authorList>
    </citation>
    <scope>NUCLEOTIDE SEQUENCE</scope>
</reference>
<evidence type="ECO:0000313" key="3">
    <source>
        <dbReference type="Proteomes" id="UP000626109"/>
    </source>
</evidence>
<organism evidence="2 3">
    <name type="scientific">Polarella glacialis</name>
    <name type="common">Dinoflagellate</name>
    <dbReference type="NCBI Taxonomy" id="89957"/>
    <lineage>
        <taxon>Eukaryota</taxon>
        <taxon>Sar</taxon>
        <taxon>Alveolata</taxon>
        <taxon>Dinophyceae</taxon>
        <taxon>Suessiales</taxon>
        <taxon>Suessiaceae</taxon>
        <taxon>Polarella</taxon>
    </lineage>
</organism>
<gene>
    <name evidence="2" type="ORF">PGLA2088_LOCUS45860</name>
</gene>
<feature type="region of interest" description="Disordered" evidence="1">
    <location>
        <begin position="40"/>
        <end position="96"/>
    </location>
</feature>
<feature type="compositionally biased region" description="Basic and acidic residues" evidence="1">
    <location>
        <begin position="83"/>
        <end position="96"/>
    </location>
</feature>
<comment type="caution">
    <text evidence="2">The sequence shown here is derived from an EMBL/GenBank/DDBJ whole genome shotgun (WGS) entry which is preliminary data.</text>
</comment>
<dbReference type="EMBL" id="CAJNNW010035915">
    <property type="protein sequence ID" value="CAE8730876.1"/>
    <property type="molecule type" value="Genomic_DNA"/>
</dbReference>
<evidence type="ECO:0000256" key="1">
    <source>
        <dbReference type="SAM" id="MobiDB-lite"/>
    </source>
</evidence>
<accession>A0A813LRK9</accession>
<proteinExistence type="predicted"/>
<evidence type="ECO:0000313" key="2">
    <source>
        <dbReference type="EMBL" id="CAE8730876.1"/>
    </source>
</evidence>
<dbReference type="AlphaFoldDB" id="A0A813LRK9"/>
<protein>
    <submittedName>
        <fullName evidence="2">Uncharacterized protein</fullName>
    </submittedName>
</protein>
<sequence length="96" mass="9726">MRAGGGSPTRSGPVAYLLNLLEKIWAVVKLFFLSIAFPKDPAAVKPGGSSGSGNIRRINPGGSSDTQFGGGGGGGGGGSDDSDFMKRARARATDNR</sequence>
<feature type="compositionally biased region" description="Gly residues" evidence="1">
    <location>
        <begin position="68"/>
        <end position="79"/>
    </location>
</feature>
<name>A0A813LRK9_POLGL</name>
<dbReference type="Proteomes" id="UP000626109">
    <property type="component" value="Unassembled WGS sequence"/>
</dbReference>